<dbReference type="PANTHER" id="PTHR30482:SF4">
    <property type="entry name" value="SLR1201 PROTEIN"/>
    <property type="match status" value="1"/>
</dbReference>
<evidence type="ECO:0000313" key="8">
    <source>
        <dbReference type="Proteomes" id="UP001056201"/>
    </source>
</evidence>
<keyword evidence="2" id="KW-1003">Cell membrane</keyword>
<evidence type="ECO:0000256" key="2">
    <source>
        <dbReference type="ARBA" id="ARBA00022475"/>
    </source>
</evidence>
<dbReference type="CDD" id="cd06581">
    <property type="entry name" value="TM_PBP1_LivM_like"/>
    <property type="match status" value="1"/>
</dbReference>
<protein>
    <submittedName>
        <fullName evidence="7">Urea ABC transporter permease subunit UrtC</fullName>
    </submittedName>
</protein>
<comment type="subcellular location">
    <subcellularLocation>
        <location evidence="1">Cell membrane</location>
        <topology evidence="1">Multi-pass membrane protein</topology>
    </subcellularLocation>
</comment>
<gene>
    <name evidence="7" type="primary">urtC</name>
    <name evidence="7" type="ORF">MW290_07160</name>
</gene>
<dbReference type="Pfam" id="PF02653">
    <property type="entry name" value="BPD_transp_2"/>
    <property type="match status" value="1"/>
</dbReference>
<accession>A0ABY4S4H2</accession>
<feature type="transmembrane region" description="Helical" evidence="6">
    <location>
        <begin position="169"/>
        <end position="188"/>
    </location>
</feature>
<dbReference type="PANTHER" id="PTHR30482">
    <property type="entry name" value="HIGH-AFFINITY BRANCHED-CHAIN AMINO ACID TRANSPORT SYSTEM PERMEASE"/>
    <property type="match status" value="1"/>
</dbReference>
<dbReference type="EMBL" id="CP097635">
    <property type="protein sequence ID" value="URI08341.1"/>
    <property type="molecule type" value="Genomic_DNA"/>
</dbReference>
<dbReference type="InterPro" id="IPR017778">
    <property type="entry name" value="ABC_transptr_urea_perm_UrtC"/>
</dbReference>
<reference evidence="7" key="1">
    <citation type="submission" date="2022-05" db="EMBL/GenBank/DDBJ databases">
        <title>An RpoN-dependent PEP-CTERM gene is involved in floc formation of an Aquincola tertiaricarbonis strain.</title>
        <authorList>
            <person name="Qiu D."/>
            <person name="Xia M."/>
        </authorList>
    </citation>
    <scope>NUCLEOTIDE SEQUENCE</scope>
    <source>
        <strain evidence="7">RN12</strain>
    </source>
</reference>
<proteinExistence type="predicted"/>
<keyword evidence="8" id="KW-1185">Reference proteome</keyword>
<feature type="transmembrane region" description="Helical" evidence="6">
    <location>
        <begin position="87"/>
        <end position="105"/>
    </location>
</feature>
<evidence type="ECO:0000256" key="4">
    <source>
        <dbReference type="ARBA" id="ARBA00022989"/>
    </source>
</evidence>
<name>A0ABY4S4H2_AQUTE</name>
<keyword evidence="5 6" id="KW-0472">Membrane</keyword>
<dbReference type="RefSeq" id="WP_250196563.1">
    <property type="nucleotide sequence ID" value="NZ_CP097635.1"/>
</dbReference>
<evidence type="ECO:0000256" key="3">
    <source>
        <dbReference type="ARBA" id="ARBA00022692"/>
    </source>
</evidence>
<feature type="transmembrane region" description="Helical" evidence="6">
    <location>
        <begin position="24"/>
        <end position="46"/>
    </location>
</feature>
<keyword evidence="3 6" id="KW-0812">Transmembrane</keyword>
<feature type="transmembrane region" description="Helical" evidence="6">
    <location>
        <begin position="218"/>
        <end position="239"/>
    </location>
</feature>
<feature type="transmembrane region" description="Helical" evidence="6">
    <location>
        <begin position="342"/>
        <end position="366"/>
    </location>
</feature>
<evidence type="ECO:0000256" key="6">
    <source>
        <dbReference type="SAM" id="Phobius"/>
    </source>
</evidence>
<sequence length="375" mass="41150">MSAVLPPTFTLPAPKRGTLLGPKGWTGVFVALLVVCVLAPVLNLLVPEGSMLHLSDYSIGLIGKIMCYAICALAMDLIWGYTGILSLGHGLFFALGGYGMGMYLMRQIGRDGNYKSDLPDFMVFLDWKELPWHWALSDSFIAQMLLVLLVPGLLAFVFGFFAFRSRIKGVYFSIITQAMTFAAMLLFFRNETGFGGNNGFTDFKRILDLPIATPSTRITLFVLTGLVLIGFYLMARWIVNSKYGRVLQAIRDAETRVMFTGYDPLAYKLSIWTLSAVMCAVAGALYVPQVGIINPSEMTPAASIEIAIWAAVGGRATLIGPIVGAFFVNGAKSWFTVAFPEVWLYFLGALFIAVTLFLPQGIVGLFRKFKKEAGQ</sequence>
<evidence type="ECO:0000256" key="1">
    <source>
        <dbReference type="ARBA" id="ARBA00004651"/>
    </source>
</evidence>
<keyword evidence="4 6" id="KW-1133">Transmembrane helix</keyword>
<dbReference type="NCBIfam" id="TIGR03408">
    <property type="entry name" value="urea_trans_UrtC"/>
    <property type="match status" value="1"/>
</dbReference>
<feature type="transmembrane region" description="Helical" evidence="6">
    <location>
        <begin position="140"/>
        <end position="163"/>
    </location>
</feature>
<dbReference type="Proteomes" id="UP001056201">
    <property type="component" value="Chromosome 1"/>
</dbReference>
<dbReference type="InterPro" id="IPR001851">
    <property type="entry name" value="ABC_transp_permease"/>
</dbReference>
<dbReference type="InterPro" id="IPR043428">
    <property type="entry name" value="LivM-like"/>
</dbReference>
<feature type="transmembrane region" description="Helical" evidence="6">
    <location>
        <begin position="265"/>
        <end position="287"/>
    </location>
</feature>
<evidence type="ECO:0000256" key="5">
    <source>
        <dbReference type="ARBA" id="ARBA00023136"/>
    </source>
</evidence>
<organism evidence="7 8">
    <name type="scientific">Aquincola tertiaricarbonis</name>
    <dbReference type="NCBI Taxonomy" id="391953"/>
    <lineage>
        <taxon>Bacteria</taxon>
        <taxon>Pseudomonadati</taxon>
        <taxon>Pseudomonadota</taxon>
        <taxon>Betaproteobacteria</taxon>
        <taxon>Burkholderiales</taxon>
        <taxon>Sphaerotilaceae</taxon>
        <taxon>Aquincola</taxon>
    </lineage>
</organism>
<evidence type="ECO:0000313" key="7">
    <source>
        <dbReference type="EMBL" id="URI08341.1"/>
    </source>
</evidence>
<feature type="transmembrane region" description="Helical" evidence="6">
    <location>
        <begin position="308"/>
        <end position="330"/>
    </location>
</feature>